<dbReference type="Proteomes" id="UP001165685">
    <property type="component" value="Unassembled WGS sequence"/>
</dbReference>
<organism evidence="2 3">
    <name type="scientific">Nocardiopsis suaedae</name>
    <dbReference type="NCBI Taxonomy" id="3018444"/>
    <lineage>
        <taxon>Bacteria</taxon>
        <taxon>Bacillati</taxon>
        <taxon>Actinomycetota</taxon>
        <taxon>Actinomycetes</taxon>
        <taxon>Streptosporangiales</taxon>
        <taxon>Nocardiopsidaceae</taxon>
        <taxon>Nocardiopsis</taxon>
    </lineage>
</organism>
<dbReference type="EMBL" id="JAQFWP010000047">
    <property type="protein sequence ID" value="MDA2807128.1"/>
    <property type="molecule type" value="Genomic_DNA"/>
</dbReference>
<keyword evidence="3" id="KW-1185">Reference proteome</keyword>
<evidence type="ECO:0000313" key="2">
    <source>
        <dbReference type="EMBL" id="MDA2807128.1"/>
    </source>
</evidence>
<dbReference type="RefSeq" id="WP_270679757.1">
    <property type="nucleotide sequence ID" value="NZ_JAQFWP010000047.1"/>
</dbReference>
<proteinExistence type="predicted"/>
<keyword evidence="1" id="KW-0732">Signal</keyword>
<evidence type="ECO:0000256" key="1">
    <source>
        <dbReference type="SAM" id="SignalP"/>
    </source>
</evidence>
<accession>A0ABT4TR19</accession>
<reference evidence="2" key="1">
    <citation type="submission" date="2023-01" db="EMBL/GenBank/DDBJ databases">
        <title>Draft genome sequence of Nocardiopsis sp. LSu2-4 isolated from halophytes.</title>
        <authorList>
            <person name="Duangmal K."/>
            <person name="Chantavorakit T."/>
        </authorList>
    </citation>
    <scope>NUCLEOTIDE SEQUENCE</scope>
    <source>
        <strain evidence="2">LSu2-4</strain>
    </source>
</reference>
<gene>
    <name evidence="2" type="ORF">O4U47_21665</name>
</gene>
<evidence type="ECO:0008006" key="4">
    <source>
        <dbReference type="Google" id="ProtNLM"/>
    </source>
</evidence>
<protein>
    <recommendedName>
        <fullName evidence="4">Secreted protein</fullName>
    </recommendedName>
</protein>
<comment type="caution">
    <text evidence="2">The sequence shown here is derived from an EMBL/GenBank/DDBJ whole genome shotgun (WGS) entry which is preliminary data.</text>
</comment>
<sequence length="118" mass="11617">MTLTRRLVSAASVAAASAAVLLSAGGAAGGAAPSQAPEACDGFLRIAEAPGPDGTAAPDEDALRLVACETEAALSVDGADGTAEYDCVVFTEPTAERAPDEGALEALEDRCAELQPAG</sequence>
<feature type="chain" id="PRO_5046586410" description="Secreted protein" evidence="1">
    <location>
        <begin position="19"/>
        <end position="118"/>
    </location>
</feature>
<name>A0ABT4TR19_9ACTN</name>
<feature type="signal peptide" evidence="1">
    <location>
        <begin position="1"/>
        <end position="18"/>
    </location>
</feature>
<evidence type="ECO:0000313" key="3">
    <source>
        <dbReference type="Proteomes" id="UP001165685"/>
    </source>
</evidence>